<feature type="compositionally biased region" description="Polar residues" evidence="1">
    <location>
        <begin position="327"/>
        <end position="361"/>
    </location>
</feature>
<gene>
    <name evidence="2" type="ORF">PL8927_510015</name>
</gene>
<dbReference type="EMBL" id="CZCU02000126">
    <property type="protein sequence ID" value="VXD15987.1"/>
    <property type="molecule type" value="Genomic_DNA"/>
</dbReference>
<dbReference type="RefSeq" id="WP_083619799.1">
    <property type="nucleotide sequence ID" value="NZ_LR734863.1"/>
</dbReference>
<feature type="region of interest" description="Disordered" evidence="1">
    <location>
        <begin position="316"/>
        <end position="361"/>
    </location>
</feature>
<organism evidence="2 3">
    <name type="scientific">Planktothrix serta PCC 8927</name>
    <dbReference type="NCBI Taxonomy" id="671068"/>
    <lineage>
        <taxon>Bacteria</taxon>
        <taxon>Bacillati</taxon>
        <taxon>Cyanobacteriota</taxon>
        <taxon>Cyanophyceae</taxon>
        <taxon>Oscillatoriophycideae</taxon>
        <taxon>Oscillatoriales</taxon>
        <taxon>Microcoleaceae</taxon>
        <taxon>Planktothrix</taxon>
    </lineage>
</organism>
<dbReference type="Proteomes" id="UP000184550">
    <property type="component" value="Unassembled WGS sequence"/>
</dbReference>
<dbReference type="OrthoDB" id="189843at2"/>
<protein>
    <recommendedName>
        <fullName evidence="4">ParB/Sulfiredoxin domain-containing protein</fullName>
    </recommendedName>
</protein>
<evidence type="ECO:0000313" key="3">
    <source>
        <dbReference type="Proteomes" id="UP000184550"/>
    </source>
</evidence>
<evidence type="ECO:0000313" key="2">
    <source>
        <dbReference type="EMBL" id="VXD15987.1"/>
    </source>
</evidence>
<evidence type="ECO:0008006" key="4">
    <source>
        <dbReference type="Google" id="ProtNLM"/>
    </source>
</evidence>
<keyword evidence="3" id="KW-1185">Reference proteome</keyword>
<reference evidence="2" key="1">
    <citation type="submission" date="2019-10" db="EMBL/GenBank/DDBJ databases">
        <authorList>
            <consortium name="Genoscope - CEA"/>
            <person name="William W."/>
        </authorList>
    </citation>
    <scope>NUCLEOTIDE SEQUENCE [LARGE SCALE GENOMIC DNA]</scope>
    <source>
        <strain evidence="2">BBR_PRJEB10992</strain>
    </source>
</reference>
<dbReference type="AlphaFoldDB" id="A0A7Z9BS20"/>
<sequence>MTKLAKLPQVGDKVWAFSPNHRQEIKVQVKKVFANSFQGLDSEKNTITKLSKWRPIDSTPENGTVEPNPAKALSATITNLPLDQIKVERRFQQRSDLYNLFDDKGEPYLDPSIVERYQELLLKEDDGSPKDPPPLIVHRLPDGNFYLVDGFHRYAALQADGRTTAPCEIIESTEPDALLQSCTINLKNGLGVRKADISRSIWRIFSVLDSLPDGDSRKKWSDRHISRLLGCSNSTVSIVHNQFLNKKAFEEQNFQPGDRIKCIDPNSKYNGFVGQITRLDLSQGVIVIFDKGQTTDVFIFLPPESLVKTQEVFVEPNTDHQSPAPPGQQSTDNSQPSGVSHQSSVTTQQTGEHLSSSNKASEVTAELTLEPLLTEKQLETASNDQLSDLFRKISLKLKQCLDPGVSDQLDDLVEKYWGEIGNLEQRDKERFLILLIDKSFNNNL</sequence>
<evidence type="ECO:0000256" key="1">
    <source>
        <dbReference type="SAM" id="MobiDB-lite"/>
    </source>
</evidence>
<comment type="caution">
    <text evidence="2">The sequence shown here is derived from an EMBL/GenBank/DDBJ whole genome shotgun (WGS) entry which is preliminary data.</text>
</comment>
<proteinExistence type="predicted"/>
<dbReference type="SUPFAM" id="SSF110849">
    <property type="entry name" value="ParB/Sulfiredoxin"/>
    <property type="match status" value="1"/>
</dbReference>
<accession>A0A7Z9BS20</accession>
<name>A0A7Z9BS20_9CYAN</name>
<dbReference type="InterPro" id="IPR036086">
    <property type="entry name" value="ParB/Sulfiredoxin_sf"/>
</dbReference>
<dbReference type="Gene3D" id="3.90.1530.10">
    <property type="entry name" value="Conserved hypothetical protein from pyrococcus furiosus pfu- 392566-001, ParB domain"/>
    <property type="match status" value="1"/>
</dbReference>